<protein>
    <submittedName>
        <fullName evidence="2">cDNA clone:002-174-C10, full insert sequence</fullName>
    </submittedName>
</protein>
<feature type="compositionally biased region" description="Pro residues" evidence="1">
    <location>
        <begin position="7"/>
        <end position="19"/>
    </location>
</feature>
<proteinExistence type="evidence at transcript level"/>
<name>B7F3A9_ORYSJ</name>
<dbReference type="AlphaFoldDB" id="B7F3A9"/>
<dbReference type="EMBL" id="AK110982">
    <property type="protein sequence ID" value="BAG99106.1"/>
    <property type="molecule type" value="mRNA"/>
</dbReference>
<evidence type="ECO:0000313" key="2">
    <source>
        <dbReference type="EMBL" id="BAG99106.1"/>
    </source>
</evidence>
<evidence type="ECO:0000256" key="1">
    <source>
        <dbReference type="SAM" id="MobiDB-lite"/>
    </source>
</evidence>
<organism evidence="2">
    <name type="scientific">Oryza sativa subsp. japonica</name>
    <name type="common">Rice</name>
    <dbReference type="NCBI Taxonomy" id="39947"/>
    <lineage>
        <taxon>Eukaryota</taxon>
        <taxon>Viridiplantae</taxon>
        <taxon>Streptophyta</taxon>
        <taxon>Embryophyta</taxon>
        <taxon>Tracheophyta</taxon>
        <taxon>Spermatophyta</taxon>
        <taxon>Magnoliopsida</taxon>
        <taxon>Liliopsida</taxon>
        <taxon>Poales</taxon>
        <taxon>Poaceae</taxon>
        <taxon>BOP clade</taxon>
        <taxon>Oryzoideae</taxon>
        <taxon>Oryzeae</taxon>
        <taxon>Oryzinae</taxon>
        <taxon>Oryza</taxon>
        <taxon>Oryza sativa</taxon>
    </lineage>
</organism>
<reference evidence="2" key="1">
    <citation type="journal article" date="2003" name="Science">
        <title>Collection, Mapping, and Annotation of Over 28,000 cDNA Clones from japonica Rice.</title>
        <authorList>
            <person name="Kikuchi S."/>
            <person name="Satoh K."/>
            <person name="Nagata T."/>
            <person name="Kawagashira N."/>
            <person name="Doi K."/>
            <person name="Kishimoto N."/>
            <person name="Yazaki J."/>
            <person name="Ishikawa M."/>
            <person name="Yamada H."/>
            <person name="Ooka H."/>
            <person name="Hotta I."/>
            <person name="Kojima K."/>
            <person name="Namiki T."/>
            <person name="Ohneda E."/>
            <person name="Yahagi W."/>
            <person name="Suzuki K."/>
            <person name="Li C."/>
            <person name="Ohtsuki K."/>
            <person name="Shishiki T."/>
            <person name="Otomo Y."/>
            <person name="Murakami K."/>
            <person name="Iida Y."/>
            <person name="Sugano S."/>
            <person name="Fujimura T."/>
            <person name="Suzuki Y."/>
            <person name="Tsunoda Y."/>
            <person name="Kurosaki T."/>
            <person name="Kodama T."/>
            <person name="Masuda H."/>
            <person name="Kobayashi M."/>
            <person name="Xie Q."/>
            <person name="Lu M."/>
            <person name="Narikawa R."/>
            <person name="Sugiyama A."/>
            <person name="Mizuno K."/>
            <person name="Yokomizo S."/>
            <person name="Niikura J."/>
            <person name="Ikeda R."/>
            <person name="Ishibiki J."/>
            <person name="Kawamata M."/>
            <person name="Yoshimura A."/>
            <person name="Miura J."/>
            <person name="Kusumegi T."/>
            <person name="Oka M."/>
            <person name="Ryu R."/>
            <person name="Ueda M."/>
            <person name="Matsubara K."/>
            <person name="Kawai J."/>
            <person name="Carninci P."/>
            <person name="Adachi J."/>
            <person name="Aizawa K."/>
            <person name="Arakawa T."/>
            <person name="Fukuda S."/>
            <person name="Hara A."/>
            <person name="Hashidume W."/>
            <person name="Hayatsu N."/>
            <person name="Imotani K."/>
            <person name="Ishii Y."/>
            <person name="Itoh M."/>
            <person name="Kagawa I."/>
            <person name="Kondo S."/>
            <person name="Konno H."/>
            <person name="Miyazaki A."/>
            <person name="Osato N."/>
            <person name="Ota Y."/>
            <person name="Saito R."/>
            <person name="Sasaki D."/>
            <person name="Sato K."/>
            <person name="Shibata K."/>
            <person name="Shinagawa A."/>
            <person name="Shiraki T."/>
            <person name="Yoshino M."/>
            <person name="Hayashizaki Y."/>
        </authorList>
    </citation>
    <scope>NUCLEOTIDE SEQUENCE</scope>
</reference>
<feature type="region of interest" description="Disordered" evidence="1">
    <location>
        <begin position="75"/>
        <end position="100"/>
    </location>
</feature>
<accession>B7F3A9</accession>
<feature type="region of interest" description="Disordered" evidence="1">
    <location>
        <begin position="1"/>
        <end position="33"/>
    </location>
</feature>
<sequence>MSSSPRAPIPTPSPSPSPTAPRHGTDPSRPRRRALHRLRGLAPARRGAMRVTVAVGFAAAPRSCVRFPRGAAPRLISSRASSSSPPPPSQRPIPHSHRDTAKLRQGRGGVLATVAVALLPRHAAAYEAGGSAAVGVNWGTILPHTHAPRWQSWCG</sequence>